<dbReference type="PANTHER" id="PTHR34914">
    <property type="entry name" value="LYMPHOCYTE EXPANSION MOLECULE"/>
    <property type="match status" value="1"/>
</dbReference>
<reference evidence="1 2" key="2">
    <citation type="submission" date="2018-11" db="EMBL/GenBank/DDBJ databases">
        <authorList>
            <consortium name="Pathogen Informatics"/>
        </authorList>
    </citation>
    <scope>NUCLEOTIDE SEQUENCE [LARGE SCALE GENOMIC DNA]</scope>
    <source>
        <strain evidence="1 2">Egypt</strain>
    </source>
</reference>
<dbReference type="AlphaFoldDB" id="A0A183B072"/>
<evidence type="ECO:0000313" key="2">
    <source>
        <dbReference type="Proteomes" id="UP000272942"/>
    </source>
</evidence>
<dbReference type="Proteomes" id="UP000272942">
    <property type="component" value="Unassembled WGS sequence"/>
</dbReference>
<dbReference type="PANTHER" id="PTHR34914:SF1">
    <property type="entry name" value="LYMPHOCYTE EXPANSION MOLECULE"/>
    <property type="match status" value="1"/>
</dbReference>
<dbReference type="InterPro" id="IPR010736">
    <property type="entry name" value="SHIPPO-rpt"/>
</dbReference>
<accession>A0A183B072</accession>
<reference evidence="3" key="1">
    <citation type="submission" date="2016-06" db="UniProtKB">
        <authorList>
            <consortium name="WormBaseParasite"/>
        </authorList>
    </citation>
    <scope>IDENTIFICATION</scope>
</reference>
<sequence length="397" mass="44632">MTAVNVAPFGTKSDRFDQNLVHPRWRIEPASPSIGPTTYAGPLDSFGLKLTGVHLSDWKRKYELERQSEIPKLLCRKQFIELEEKKRALGPGTYNINEDSYRKRSVTRRGPIDTGAPRFYEERQNDVPGVGTYGLGGDPYVFKELADHAHKSACILGLLNNGGSGDRALPFTVVPLFSDFLIRFSLLLKSSHLGPGTYNLRDSLDTLLNKRVSNRGPYDLTTGPRSKPINCDSTEPGMYEVQSFVNDLNKPEKRYFGKFRRLPDPMARNRVRYSTLLSARSAPVHEVSPASYDPVKPAKKAPSGNRKNVPFFCSAPRSTMVCNKTPVGPGRYDVELYDDSRCIWGAMCAFDSQTARMAGKSVQAMRYEQKMWLDISECLGHSFFAFLMWHLAGNKNN</sequence>
<dbReference type="InterPro" id="IPR033557">
    <property type="entry name" value="CIMAP2"/>
</dbReference>
<name>A0A183B072_9TREM</name>
<proteinExistence type="predicted"/>
<organism evidence="3">
    <name type="scientific">Echinostoma caproni</name>
    <dbReference type="NCBI Taxonomy" id="27848"/>
    <lineage>
        <taxon>Eukaryota</taxon>
        <taxon>Metazoa</taxon>
        <taxon>Spiralia</taxon>
        <taxon>Lophotrochozoa</taxon>
        <taxon>Platyhelminthes</taxon>
        <taxon>Trematoda</taxon>
        <taxon>Digenea</taxon>
        <taxon>Plagiorchiida</taxon>
        <taxon>Echinostomata</taxon>
        <taxon>Echinostomatoidea</taxon>
        <taxon>Echinostomatidae</taxon>
        <taxon>Echinostoma</taxon>
    </lineage>
</organism>
<gene>
    <name evidence="1" type="ORF">ECPE_LOCUS12607</name>
</gene>
<dbReference type="WBParaSite" id="ECPE_0001264301-mRNA-1">
    <property type="protein sequence ID" value="ECPE_0001264301-mRNA-1"/>
    <property type="gene ID" value="ECPE_0001264301"/>
</dbReference>
<dbReference type="OrthoDB" id="6275292at2759"/>
<dbReference type="Pfam" id="PF07004">
    <property type="entry name" value="SHIPPO-rpt"/>
    <property type="match status" value="1"/>
</dbReference>
<protein>
    <submittedName>
        <fullName evidence="3">Lymphocyte expansion molecule</fullName>
    </submittedName>
</protein>
<evidence type="ECO:0000313" key="1">
    <source>
        <dbReference type="EMBL" id="VDP89879.1"/>
    </source>
</evidence>
<evidence type="ECO:0000313" key="3">
    <source>
        <dbReference type="WBParaSite" id="ECPE_0001264301-mRNA-1"/>
    </source>
</evidence>
<dbReference type="EMBL" id="UZAN01053238">
    <property type="protein sequence ID" value="VDP89879.1"/>
    <property type="molecule type" value="Genomic_DNA"/>
</dbReference>
<keyword evidence="2" id="KW-1185">Reference proteome</keyword>